<organism evidence="18 19">
    <name type="scientific">Candidatus Segetimicrobium genomatis</name>
    <dbReference type="NCBI Taxonomy" id="2569760"/>
    <lineage>
        <taxon>Bacteria</taxon>
        <taxon>Bacillati</taxon>
        <taxon>Candidatus Sysuimicrobiota</taxon>
        <taxon>Candidatus Sysuimicrobiia</taxon>
        <taxon>Candidatus Sysuimicrobiales</taxon>
        <taxon>Candidatus Segetimicrobiaceae</taxon>
        <taxon>Candidatus Segetimicrobium</taxon>
    </lineage>
</organism>
<dbReference type="UniPathway" id="UPA00031">
    <property type="reaction ID" value="UER00006"/>
</dbReference>
<dbReference type="Gene3D" id="3.40.190.10">
    <property type="entry name" value="Periplasmic binding protein-like II"/>
    <property type="match status" value="2"/>
</dbReference>
<feature type="domain" description="ATP phosphoribosyltransferase catalytic" evidence="16">
    <location>
        <begin position="50"/>
        <end position="203"/>
    </location>
</feature>
<dbReference type="GO" id="GO:0000105">
    <property type="term" value="P:L-histidine biosynthetic process"/>
    <property type="evidence" value="ECO:0007669"/>
    <property type="project" value="UniProtKB-UniRule"/>
</dbReference>
<accession>A0A537LVH4</accession>
<dbReference type="AlphaFoldDB" id="A0A537LVH4"/>
<evidence type="ECO:0000256" key="5">
    <source>
        <dbReference type="ARBA" id="ARBA00011946"/>
    </source>
</evidence>
<reference evidence="19 20" key="1">
    <citation type="journal article" date="2019" name="Nat. Microbiol.">
        <title>Mediterranean grassland soil C-N compound turnover is dependent on rainfall and depth, and is mediated by genomically divergent microorganisms.</title>
        <authorList>
            <person name="Diamond S."/>
            <person name="Andeer P.F."/>
            <person name="Li Z."/>
            <person name="Crits-Christoph A."/>
            <person name="Burstein D."/>
            <person name="Anantharaman K."/>
            <person name="Lane K.R."/>
            <person name="Thomas B.C."/>
            <person name="Pan C."/>
            <person name="Northen T.R."/>
            <person name="Banfield J.F."/>
        </authorList>
    </citation>
    <scope>NUCLEOTIDE SEQUENCE [LARGE SCALE GENOMIC DNA]</scope>
    <source>
        <strain evidence="18">NP_1</strain>
        <strain evidence="17">NP_2</strain>
    </source>
</reference>
<keyword evidence="9 15" id="KW-0328">Glycosyltransferase</keyword>
<evidence type="ECO:0000256" key="1">
    <source>
        <dbReference type="ARBA" id="ARBA00000915"/>
    </source>
</evidence>
<dbReference type="EC" id="2.4.2.17" evidence="5 15"/>
<evidence type="ECO:0000256" key="13">
    <source>
        <dbReference type="ARBA" id="ARBA00023102"/>
    </source>
</evidence>
<gene>
    <name evidence="15" type="primary">hisG</name>
    <name evidence="18" type="ORF">E6G98_03800</name>
    <name evidence="17" type="ORF">E6G99_09550</name>
</gene>
<proteinExistence type="inferred from homology"/>
<dbReference type="SUPFAM" id="SSF53850">
    <property type="entry name" value="Periplasmic binding protein-like II"/>
    <property type="match status" value="1"/>
</dbReference>
<evidence type="ECO:0000256" key="7">
    <source>
        <dbReference type="ARBA" id="ARBA00022490"/>
    </source>
</evidence>
<evidence type="ECO:0000256" key="3">
    <source>
        <dbReference type="ARBA" id="ARBA00004667"/>
    </source>
</evidence>
<dbReference type="GO" id="GO:0003879">
    <property type="term" value="F:ATP phosphoribosyltransferase activity"/>
    <property type="evidence" value="ECO:0007669"/>
    <property type="project" value="UniProtKB-UniRule"/>
</dbReference>
<comment type="subcellular location">
    <subcellularLocation>
        <location evidence="2 15">Cytoplasm</location>
    </subcellularLocation>
</comment>
<comment type="function">
    <text evidence="14 15">Catalyzes the condensation of ATP and 5-phosphoribose 1-diphosphate to form N'-(5'-phosphoribosyl)-ATP (PR-ATP). Has a crucial role in the pathway because the rate of histidine biosynthesis seems to be controlled primarily by regulation of HisG enzymatic activity.</text>
</comment>
<keyword evidence="11 15" id="KW-0547">Nucleotide-binding</keyword>
<evidence type="ECO:0000256" key="10">
    <source>
        <dbReference type="ARBA" id="ARBA00022679"/>
    </source>
</evidence>
<evidence type="ECO:0000313" key="17">
    <source>
        <dbReference type="EMBL" id="TMJ05858.1"/>
    </source>
</evidence>
<comment type="catalytic activity">
    <reaction evidence="1 15">
        <text>1-(5-phospho-beta-D-ribosyl)-ATP + diphosphate = 5-phospho-alpha-D-ribose 1-diphosphate + ATP</text>
        <dbReference type="Rhea" id="RHEA:18473"/>
        <dbReference type="ChEBI" id="CHEBI:30616"/>
        <dbReference type="ChEBI" id="CHEBI:33019"/>
        <dbReference type="ChEBI" id="CHEBI:58017"/>
        <dbReference type="ChEBI" id="CHEBI:73183"/>
        <dbReference type="EC" id="2.4.2.17"/>
    </reaction>
</comment>
<dbReference type="NCBIfam" id="TIGR00070">
    <property type="entry name" value="hisG"/>
    <property type="match status" value="1"/>
</dbReference>
<dbReference type="HAMAP" id="MF_01018">
    <property type="entry name" value="HisG_Short"/>
    <property type="match status" value="1"/>
</dbReference>
<comment type="subunit">
    <text evidence="15">Heteromultimer composed of HisG and HisZ subunits.</text>
</comment>
<dbReference type="PROSITE" id="PS01316">
    <property type="entry name" value="ATP_P_PHORIBOSYLTR"/>
    <property type="match status" value="1"/>
</dbReference>
<comment type="similarity">
    <text evidence="4 15">Belongs to the ATP phosphoribosyltransferase family. Short subfamily.</text>
</comment>
<dbReference type="EMBL" id="VBAJ01000237">
    <property type="protein sequence ID" value="TMJ05858.1"/>
    <property type="molecule type" value="Genomic_DNA"/>
</dbReference>
<dbReference type="PANTHER" id="PTHR21403">
    <property type="entry name" value="ATP PHOSPHORIBOSYLTRANSFERASE ATP-PRTASE"/>
    <property type="match status" value="1"/>
</dbReference>
<evidence type="ECO:0000256" key="9">
    <source>
        <dbReference type="ARBA" id="ARBA00022676"/>
    </source>
</evidence>
<evidence type="ECO:0000256" key="4">
    <source>
        <dbReference type="ARBA" id="ARBA00009489"/>
    </source>
</evidence>
<dbReference type="InterPro" id="IPR018198">
    <property type="entry name" value="ATP_PRibTrfase_CS"/>
</dbReference>
<evidence type="ECO:0000313" key="18">
    <source>
        <dbReference type="EMBL" id="TMJ12014.1"/>
    </source>
</evidence>
<dbReference type="Proteomes" id="UP000315217">
    <property type="component" value="Unassembled WGS sequence"/>
</dbReference>
<dbReference type="InterPro" id="IPR024893">
    <property type="entry name" value="ATP_PRibTrfase_HisG_short"/>
</dbReference>
<dbReference type="InterPro" id="IPR013820">
    <property type="entry name" value="ATP_PRibTrfase_cat"/>
</dbReference>
<evidence type="ECO:0000256" key="14">
    <source>
        <dbReference type="ARBA" id="ARBA00024861"/>
    </source>
</evidence>
<dbReference type="CDD" id="cd13595">
    <property type="entry name" value="PBP2_HisGs"/>
    <property type="match status" value="1"/>
</dbReference>
<dbReference type="PANTHER" id="PTHR21403:SF8">
    <property type="entry name" value="ATP PHOSPHORIBOSYLTRANSFERASE"/>
    <property type="match status" value="1"/>
</dbReference>
<dbReference type="GO" id="GO:0005737">
    <property type="term" value="C:cytoplasm"/>
    <property type="evidence" value="ECO:0007669"/>
    <property type="project" value="UniProtKB-SubCell"/>
</dbReference>
<dbReference type="Proteomes" id="UP000318661">
    <property type="component" value="Unassembled WGS sequence"/>
</dbReference>
<evidence type="ECO:0000256" key="2">
    <source>
        <dbReference type="ARBA" id="ARBA00004496"/>
    </source>
</evidence>
<dbReference type="InterPro" id="IPR001348">
    <property type="entry name" value="ATP_PRibTrfase_HisG"/>
</dbReference>
<comment type="domain">
    <text evidence="15">Lacks the C-terminal regulatory region which is replaced by HisZ.</text>
</comment>
<keyword evidence="8 15" id="KW-0028">Amino-acid biosynthesis</keyword>
<dbReference type="GO" id="GO:0005524">
    <property type="term" value="F:ATP binding"/>
    <property type="evidence" value="ECO:0007669"/>
    <property type="project" value="UniProtKB-KW"/>
</dbReference>
<evidence type="ECO:0000256" key="6">
    <source>
        <dbReference type="ARBA" id="ARBA00020998"/>
    </source>
</evidence>
<evidence type="ECO:0000256" key="11">
    <source>
        <dbReference type="ARBA" id="ARBA00022741"/>
    </source>
</evidence>
<evidence type="ECO:0000259" key="16">
    <source>
        <dbReference type="Pfam" id="PF01634"/>
    </source>
</evidence>
<protein>
    <recommendedName>
        <fullName evidence="6 15">ATP phosphoribosyltransferase</fullName>
        <shortName evidence="15">ATP-PRT</shortName>
        <shortName evidence="15">ATP-PRTase</shortName>
        <ecNumber evidence="5 15">2.4.2.17</ecNumber>
    </recommendedName>
</protein>
<comment type="pathway">
    <text evidence="3 15">Amino-acid biosynthesis; L-histidine biosynthesis; L-histidine from 5-phospho-alpha-D-ribose 1-diphosphate: step 1/9.</text>
</comment>
<sequence length="212" mass="22822">MEPLTLAIPTGRLFADAVALLRRLRVIADLPQERSLVLPAAGGVHVLIAKPADILTFVEQGAADTGIVGKDLLLEQRRDVYELVDLGFGACRGVVALPAAKTAVWSRPDLLLRIATKYPHVAAQFFDSQRRPVEIVELHGSVELAPRVGLADGVLDVAMTGRTLRDNLLVEVAEVFRSTARLVVNRVSLRANGSQIRPLIDQMTAAAALSVP</sequence>
<keyword evidence="12 15" id="KW-0067">ATP-binding</keyword>
<keyword evidence="10 15" id="KW-0808">Transferase</keyword>
<keyword evidence="13 15" id="KW-0368">Histidine biosynthesis</keyword>
<comment type="caution">
    <text evidence="18">The sequence shown here is derived from an EMBL/GenBank/DDBJ whole genome shotgun (WGS) entry which is preliminary data.</text>
</comment>
<dbReference type="EMBL" id="VBAI01000037">
    <property type="protein sequence ID" value="TMJ12014.1"/>
    <property type="molecule type" value="Genomic_DNA"/>
</dbReference>
<keyword evidence="7 15" id="KW-0963">Cytoplasm</keyword>
<evidence type="ECO:0000313" key="19">
    <source>
        <dbReference type="Proteomes" id="UP000315217"/>
    </source>
</evidence>
<evidence type="ECO:0000256" key="15">
    <source>
        <dbReference type="HAMAP-Rule" id="MF_01018"/>
    </source>
</evidence>
<evidence type="ECO:0000256" key="12">
    <source>
        <dbReference type="ARBA" id="ARBA00022840"/>
    </source>
</evidence>
<evidence type="ECO:0000313" key="20">
    <source>
        <dbReference type="Proteomes" id="UP000318661"/>
    </source>
</evidence>
<dbReference type="Pfam" id="PF01634">
    <property type="entry name" value="HisG"/>
    <property type="match status" value="1"/>
</dbReference>
<name>A0A537LVH4_9BACT</name>
<evidence type="ECO:0000256" key="8">
    <source>
        <dbReference type="ARBA" id="ARBA00022605"/>
    </source>
</evidence>